<protein>
    <submittedName>
        <fullName evidence="1">Uncharacterized protein</fullName>
    </submittedName>
</protein>
<dbReference type="Gramene" id="KMS65088">
    <property type="protein sequence ID" value="KMS65088"/>
    <property type="gene ID" value="BVRB_039570"/>
</dbReference>
<accession>A0A0J7YPK9</accession>
<sequence length="110" mass="11878">VQEAINNNYGTVEHLVDLYRDGEDIRVELQERRLLAEAIHAMRLKAWQSEPIILSSASASVVDDDAQSSESSETCSIAKKAQASIGSNLLSVATSTSPAPSQPPCLSFYV</sequence>
<dbReference type="AlphaFoldDB" id="A0A0J7YPK9"/>
<evidence type="ECO:0000313" key="2">
    <source>
        <dbReference type="Proteomes" id="UP000035740"/>
    </source>
</evidence>
<gene>
    <name evidence="1" type="ORF">BVRB_039570</name>
</gene>
<name>A0A0J7YPK9_BETVV</name>
<dbReference type="Proteomes" id="UP000035740">
    <property type="component" value="Unassembled WGS sequence"/>
</dbReference>
<evidence type="ECO:0000313" key="1">
    <source>
        <dbReference type="EMBL" id="KMS65088.1"/>
    </source>
</evidence>
<organism evidence="1 2">
    <name type="scientific">Beta vulgaris subsp. vulgaris</name>
    <name type="common">Beet</name>
    <dbReference type="NCBI Taxonomy" id="3555"/>
    <lineage>
        <taxon>Eukaryota</taxon>
        <taxon>Viridiplantae</taxon>
        <taxon>Streptophyta</taxon>
        <taxon>Embryophyta</taxon>
        <taxon>Tracheophyta</taxon>
        <taxon>Spermatophyta</taxon>
        <taxon>Magnoliopsida</taxon>
        <taxon>eudicotyledons</taxon>
        <taxon>Gunneridae</taxon>
        <taxon>Pentapetalae</taxon>
        <taxon>Caryophyllales</taxon>
        <taxon>Chenopodiaceae</taxon>
        <taxon>Betoideae</taxon>
        <taxon>Beta</taxon>
    </lineage>
</organism>
<feature type="non-terminal residue" evidence="1">
    <location>
        <position position="1"/>
    </location>
</feature>
<keyword evidence="2" id="KW-1185">Reference proteome</keyword>
<proteinExistence type="predicted"/>
<reference evidence="1 2" key="1">
    <citation type="journal article" date="2014" name="Nature">
        <title>The genome of the recently domesticated crop plant sugar beet (Beta vulgaris).</title>
        <authorList>
            <person name="Dohm J.C."/>
            <person name="Minoche A.E."/>
            <person name="Holtgrawe D."/>
            <person name="Capella-Gutierrez S."/>
            <person name="Zakrzewski F."/>
            <person name="Tafer H."/>
            <person name="Rupp O."/>
            <person name="Sorensen T.R."/>
            <person name="Stracke R."/>
            <person name="Reinhardt R."/>
            <person name="Goesmann A."/>
            <person name="Kraft T."/>
            <person name="Schulz B."/>
            <person name="Stadler P.F."/>
            <person name="Schmidt T."/>
            <person name="Gabaldon T."/>
            <person name="Lehrach H."/>
            <person name="Weisshaar B."/>
            <person name="Himmelbauer H."/>
        </authorList>
    </citation>
    <scope>NUCLEOTIDE SEQUENCE [LARGE SCALE GENOMIC DNA]</scope>
    <source>
        <tissue evidence="1">Taproot</tissue>
    </source>
</reference>
<dbReference type="EMBL" id="KQ114853">
    <property type="protein sequence ID" value="KMS65088.1"/>
    <property type="molecule type" value="Genomic_DNA"/>
</dbReference>